<gene>
    <name evidence="2" type="ORF">A3841_12245</name>
</gene>
<dbReference type="Proteomes" id="UP000186551">
    <property type="component" value="Unassembled WGS sequence"/>
</dbReference>
<reference evidence="2 3" key="1">
    <citation type="submission" date="2016-03" db="EMBL/GenBank/DDBJ databases">
        <title>Genome sequence of Pontibacter sp. nov., of the family cytophagaceae, isolated from marine sediment of the Yellow Sea, China.</title>
        <authorList>
            <person name="Zhang G."/>
            <person name="Zhang R."/>
        </authorList>
    </citation>
    <scope>NUCLEOTIDE SEQUENCE [LARGE SCALE GENOMIC DNA]</scope>
    <source>
        <strain evidence="2 3">S10-8</strain>
    </source>
</reference>
<dbReference type="EMBL" id="LVWA01000004">
    <property type="protein sequence ID" value="OKL40628.1"/>
    <property type="molecule type" value="Genomic_DNA"/>
</dbReference>
<feature type="transmembrane region" description="Helical" evidence="1">
    <location>
        <begin position="92"/>
        <end position="113"/>
    </location>
</feature>
<dbReference type="STRING" id="1797110.A3841_12245"/>
<organism evidence="2 3">
    <name type="scientific">Pontibacter flavimaris</name>
    <dbReference type="NCBI Taxonomy" id="1797110"/>
    <lineage>
        <taxon>Bacteria</taxon>
        <taxon>Pseudomonadati</taxon>
        <taxon>Bacteroidota</taxon>
        <taxon>Cytophagia</taxon>
        <taxon>Cytophagales</taxon>
        <taxon>Hymenobacteraceae</taxon>
        <taxon>Pontibacter</taxon>
    </lineage>
</organism>
<evidence type="ECO:0000313" key="2">
    <source>
        <dbReference type="EMBL" id="OKL40628.1"/>
    </source>
</evidence>
<protein>
    <submittedName>
        <fullName evidence="2">Uncharacterized protein</fullName>
    </submittedName>
</protein>
<evidence type="ECO:0000256" key="1">
    <source>
        <dbReference type="SAM" id="Phobius"/>
    </source>
</evidence>
<sequence length="126" mass="13319">MAISAVVMGMAGVALSFLPQEVAGSLGMSEAAAIILQVLGALYFGFAMINWTAKANLIGGIYSRPVAVGNLSHFVVGALALAKLAFKDTSLNYLWIAALVYAAFAILFAYVFFTTPNLKSKYNQST</sequence>
<accession>A0A1Q5PEF0</accession>
<proteinExistence type="predicted"/>
<keyword evidence="1" id="KW-0812">Transmembrane</keyword>
<keyword evidence="1" id="KW-0472">Membrane</keyword>
<keyword evidence="1" id="KW-1133">Transmembrane helix</keyword>
<feature type="transmembrane region" description="Helical" evidence="1">
    <location>
        <begin position="65"/>
        <end position="86"/>
    </location>
</feature>
<evidence type="ECO:0000313" key="3">
    <source>
        <dbReference type="Proteomes" id="UP000186551"/>
    </source>
</evidence>
<feature type="transmembrane region" description="Helical" evidence="1">
    <location>
        <begin position="33"/>
        <end position="53"/>
    </location>
</feature>
<name>A0A1Q5PEF0_9BACT</name>
<comment type="caution">
    <text evidence="2">The sequence shown here is derived from an EMBL/GenBank/DDBJ whole genome shotgun (WGS) entry which is preliminary data.</text>
</comment>
<keyword evidence="3" id="KW-1185">Reference proteome</keyword>
<dbReference type="OrthoDB" id="2913980at2"/>
<dbReference type="AlphaFoldDB" id="A0A1Q5PEF0"/>